<evidence type="ECO:0000256" key="13">
    <source>
        <dbReference type="ARBA" id="ARBA00047594"/>
    </source>
</evidence>
<gene>
    <name evidence="14" type="primary">uppP</name>
    <name evidence="15" type="ORF">WJU22_02050</name>
</gene>
<evidence type="ECO:0000256" key="5">
    <source>
        <dbReference type="ARBA" id="ARBA00022475"/>
    </source>
</evidence>
<name>A0ABZ2Z3Z9_9BACT</name>
<feature type="transmembrane region" description="Helical" evidence="14">
    <location>
        <begin position="177"/>
        <end position="195"/>
    </location>
</feature>
<dbReference type="RefSeq" id="WP_341841634.1">
    <property type="nucleotide sequence ID" value="NZ_CP149792.1"/>
</dbReference>
<keyword evidence="9 14" id="KW-0472">Membrane</keyword>
<comment type="miscellaneous">
    <text evidence="14">Bacitracin is thought to be involved in the inhibition of peptidoglycan synthesis by sequestering undecaprenyl diphosphate, thereby reducing the pool of lipid carrier available.</text>
</comment>
<feature type="transmembrane region" description="Helical" evidence="14">
    <location>
        <begin position="242"/>
        <end position="259"/>
    </location>
</feature>
<dbReference type="InterPro" id="IPR003824">
    <property type="entry name" value="UppP"/>
</dbReference>
<keyword evidence="14" id="KW-0133">Cell shape</keyword>
<dbReference type="NCBIfam" id="NF001389">
    <property type="entry name" value="PRK00281.1-2"/>
    <property type="match status" value="1"/>
</dbReference>
<feature type="transmembrane region" description="Helical" evidence="14">
    <location>
        <begin position="207"/>
        <end position="230"/>
    </location>
</feature>
<organism evidence="15 16">
    <name type="scientific">Chitinophaga caseinilytica</name>
    <dbReference type="NCBI Taxonomy" id="2267521"/>
    <lineage>
        <taxon>Bacteria</taxon>
        <taxon>Pseudomonadati</taxon>
        <taxon>Bacteroidota</taxon>
        <taxon>Chitinophagia</taxon>
        <taxon>Chitinophagales</taxon>
        <taxon>Chitinophagaceae</taxon>
        <taxon>Chitinophaga</taxon>
    </lineage>
</organism>
<dbReference type="HAMAP" id="MF_01006">
    <property type="entry name" value="Undec_diphosphatase"/>
    <property type="match status" value="1"/>
</dbReference>
<comment type="catalytic activity">
    <reaction evidence="13 14">
        <text>di-trans,octa-cis-undecaprenyl diphosphate + H2O = di-trans,octa-cis-undecaprenyl phosphate + phosphate + H(+)</text>
        <dbReference type="Rhea" id="RHEA:28094"/>
        <dbReference type="ChEBI" id="CHEBI:15377"/>
        <dbReference type="ChEBI" id="CHEBI:15378"/>
        <dbReference type="ChEBI" id="CHEBI:43474"/>
        <dbReference type="ChEBI" id="CHEBI:58405"/>
        <dbReference type="ChEBI" id="CHEBI:60392"/>
        <dbReference type="EC" id="3.6.1.27"/>
    </reaction>
</comment>
<keyword evidence="6 14" id="KW-0812">Transmembrane</keyword>
<proteinExistence type="inferred from homology"/>
<keyword evidence="5 14" id="KW-1003">Cell membrane</keyword>
<feature type="transmembrane region" description="Helical" evidence="14">
    <location>
        <begin position="44"/>
        <end position="62"/>
    </location>
</feature>
<evidence type="ECO:0000256" key="7">
    <source>
        <dbReference type="ARBA" id="ARBA00022801"/>
    </source>
</evidence>
<protein>
    <recommendedName>
        <fullName evidence="4 14">Undecaprenyl-diphosphatase</fullName>
        <ecNumber evidence="3 14">3.6.1.27</ecNumber>
    </recommendedName>
    <alternativeName>
        <fullName evidence="12 14">Bacitracin resistance protein</fullName>
    </alternativeName>
    <alternativeName>
        <fullName evidence="11 14">Undecaprenyl pyrophosphate phosphatase</fullName>
    </alternativeName>
</protein>
<evidence type="ECO:0000256" key="14">
    <source>
        <dbReference type="HAMAP-Rule" id="MF_01006"/>
    </source>
</evidence>
<evidence type="ECO:0000313" key="16">
    <source>
        <dbReference type="Proteomes" id="UP001449657"/>
    </source>
</evidence>
<dbReference type="PANTHER" id="PTHR30622">
    <property type="entry name" value="UNDECAPRENYL-DIPHOSPHATASE"/>
    <property type="match status" value="1"/>
</dbReference>
<keyword evidence="7 14" id="KW-0378">Hydrolase</keyword>
<dbReference type="Proteomes" id="UP001449657">
    <property type="component" value="Chromosome"/>
</dbReference>
<dbReference type="EC" id="3.6.1.27" evidence="3 14"/>
<dbReference type="Pfam" id="PF02673">
    <property type="entry name" value="BacA"/>
    <property type="match status" value="1"/>
</dbReference>
<dbReference type="EMBL" id="CP150096">
    <property type="protein sequence ID" value="WZN46965.1"/>
    <property type="molecule type" value="Genomic_DNA"/>
</dbReference>
<keyword evidence="14" id="KW-0573">Peptidoglycan synthesis</keyword>
<keyword evidence="10 14" id="KW-0046">Antibiotic resistance</keyword>
<evidence type="ECO:0000256" key="11">
    <source>
        <dbReference type="ARBA" id="ARBA00032707"/>
    </source>
</evidence>
<evidence type="ECO:0000256" key="3">
    <source>
        <dbReference type="ARBA" id="ARBA00012374"/>
    </source>
</evidence>
<sequence length="260" mass="28705">MSTLEAVIIAIIEGLTEFIPISSTGHMVIASSVMGINGDEFTKLFEVAIQLGAILAVVVLYWKKFIDFGKWQFYVKLILGVMPALILGFLLHDYIDAWLESPLIVGCTLLLGGFVLLVVDKWFQNPTITSDEGMDYFRAIRIGLFQCIALIPGVSRSAATIIGGMQQKLTRHAAAEFSFFLAVPTMAAATGYKLLKNHEVLTSSPDNIRLLLIGNVVAFIVAMLAIKFFIGTLQKFGFKMWGYYRIVVGIIIIATIFLNK</sequence>
<feature type="transmembrane region" description="Helical" evidence="14">
    <location>
        <begin position="74"/>
        <end position="91"/>
    </location>
</feature>
<evidence type="ECO:0000256" key="4">
    <source>
        <dbReference type="ARBA" id="ARBA00021581"/>
    </source>
</evidence>
<dbReference type="PANTHER" id="PTHR30622:SF3">
    <property type="entry name" value="UNDECAPRENYL-DIPHOSPHATASE"/>
    <property type="match status" value="1"/>
</dbReference>
<evidence type="ECO:0000256" key="1">
    <source>
        <dbReference type="ARBA" id="ARBA00004651"/>
    </source>
</evidence>
<comment type="similarity">
    <text evidence="2 14">Belongs to the UppP family.</text>
</comment>
<comment type="function">
    <text evidence="14">Catalyzes the dephosphorylation of undecaprenyl diphosphate (UPP). Confers resistance to bacitracin.</text>
</comment>
<evidence type="ECO:0000256" key="6">
    <source>
        <dbReference type="ARBA" id="ARBA00022692"/>
    </source>
</evidence>
<accession>A0ABZ2Z3Z9</accession>
<keyword evidence="16" id="KW-1185">Reference proteome</keyword>
<reference evidence="15 16" key="1">
    <citation type="submission" date="2024-03" db="EMBL/GenBank/DDBJ databases">
        <title>Chitinophaga caseinilytica sp. nov., a casein hydrolysing bacterium isolated from forest soil.</title>
        <authorList>
            <person name="Lee D.S."/>
            <person name="Han D.M."/>
            <person name="Baek J.H."/>
            <person name="Choi D.G."/>
            <person name="Jeon J.H."/>
            <person name="Jeon C.O."/>
        </authorList>
    </citation>
    <scope>NUCLEOTIDE SEQUENCE [LARGE SCALE GENOMIC DNA]</scope>
    <source>
        <strain evidence="15 16">KACC 19118</strain>
    </source>
</reference>
<feature type="transmembrane region" description="Helical" evidence="14">
    <location>
        <begin position="144"/>
        <end position="165"/>
    </location>
</feature>
<keyword evidence="14" id="KW-0961">Cell wall biogenesis/degradation</keyword>
<feature type="transmembrane region" description="Helical" evidence="14">
    <location>
        <begin position="103"/>
        <end position="123"/>
    </location>
</feature>
<keyword evidence="8 14" id="KW-1133">Transmembrane helix</keyword>
<evidence type="ECO:0000256" key="10">
    <source>
        <dbReference type="ARBA" id="ARBA00023251"/>
    </source>
</evidence>
<comment type="subcellular location">
    <subcellularLocation>
        <location evidence="1 14">Cell membrane</location>
        <topology evidence="1 14">Multi-pass membrane protein</topology>
    </subcellularLocation>
</comment>
<dbReference type="GO" id="GO:0050380">
    <property type="term" value="F:undecaprenyl-diphosphatase activity"/>
    <property type="evidence" value="ECO:0007669"/>
    <property type="project" value="UniProtKB-EC"/>
</dbReference>
<dbReference type="NCBIfam" id="NF001390">
    <property type="entry name" value="PRK00281.1-4"/>
    <property type="match status" value="1"/>
</dbReference>
<evidence type="ECO:0000256" key="9">
    <source>
        <dbReference type="ARBA" id="ARBA00023136"/>
    </source>
</evidence>
<evidence type="ECO:0000256" key="8">
    <source>
        <dbReference type="ARBA" id="ARBA00022989"/>
    </source>
</evidence>
<evidence type="ECO:0000313" key="15">
    <source>
        <dbReference type="EMBL" id="WZN46965.1"/>
    </source>
</evidence>
<evidence type="ECO:0000256" key="2">
    <source>
        <dbReference type="ARBA" id="ARBA00010621"/>
    </source>
</evidence>
<evidence type="ECO:0000256" key="12">
    <source>
        <dbReference type="ARBA" id="ARBA00032932"/>
    </source>
</evidence>